<dbReference type="EC" id="3.1.3.16" evidence="1"/>
<name>A0A485KUA5_9STRA</name>
<comment type="cofactor">
    <cofactor evidence="1">
        <name>Mn(2+)</name>
        <dbReference type="ChEBI" id="CHEBI:29035"/>
    </cofactor>
</comment>
<comment type="cofactor">
    <cofactor evidence="1">
        <name>Mg(2+)</name>
        <dbReference type="ChEBI" id="CHEBI:18420"/>
    </cofactor>
</comment>
<evidence type="ECO:0000313" key="5">
    <source>
        <dbReference type="Proteomes" id="UP000332933"/>
    </source>
</evidence>
<dbReference type="SMART" id="SM00331">
    <property type="entry name" value="PP2C_SIG"/>
    <property type="match status" value="1"/>
</dbReference>
<dbReference type="Pfam" id="PF13672">
    <property type="entry name" value="PP2C_2"/>
    <property type="match status" value="1"/>
</dbReference>
<feature type="domain" description="PPM-type phosphatase" evidence="2">
    <location>
        <begin position="75"/>
        <end position="383"/>
    </location>
</feature>
<dbReference type="InterPro" id="IPR001932">
    <property type="entry name" value="PPM-type_phosphatase-like_dom"/>
</dbReference>
<sequence length="385" mass="41852">MPPNADSNGGAGPGVLQRGTSFMKKMWGRQMSMPITPGTPHDLSVVDMVVLNTPEINEKETSAAKLKRLVQQLRRRDPVSPAMGSASFVHHGEDAMATGSFYHIVADGISNSAKVADLLGSLSPSAILARSLVHAVEQMILHADLPTHVSEFEAMVKHAIRNAQLQCRGVAPEMGSTLLVAYVARKSLFTFCMGDSKALVVRKGRIVYETLSVVKEFNVPSIVTHHPVRPQMFVVQSAPLRRGDLILSFSDGFGDNVYKDDLLRTLAAAQASDTSLSAVCLTLLHLAQTYTPALGSDDNASLPFSAAAAMEYVARAQGPDCSDEDVRRARQLSKRFDGRAKQLLARQLTVQGSKRHYSLAQLYNMANLQKKKPDDISIALLEFRG</sequence>
<dbReference type="EMBL" id="VJMH01005305">
    <property type="protein sequence ID" value="KAF0697572.1"/>
    <property type="molecule type" value="Genomic_DNA"/>
</dbReference>
<comment type="catalytic activity">
    <reaction evidence="1">
        <text>O-phospho-L-threonyl-[protein] + H2O = L-threonyl-[protein] + phosphate</text>
        <dbReference type="Rhea" id="RHEA:47004"/>
        <dbReference type="Rhea" id="RHEA-COMP:11060"/>
        <dbReference type="Rhea" id="RHEA-COMP:11605"/>
        <dbReference type="ChEBI" id="CHEBI:15377"/>
        <dbReference type="ChEBI" id="CHEBI:30013"/>
        <dbReference type="ChEBI" id="CHEBI:43474"/>
        <dbReference type="ChEBI" id="CHEBI:61977"/>
        <dbReference type="EC" id="3.1.3.16"/>
    </reaction>
</comment>
<dbReference type="PANTHER" id="PTHR12320">
    <property type="entry name" value="PROTEIN PHOSPHATASE 2C"/>
    <property type="match status" value="1"/>
</dbReference>
<reference evidence="4 5" key="1">
    <citation type="submission" date="2019-03" db="EMBL/GenBank/DDBJ databases">
        <authorList>
            <person name="Gaulin E."/>
            <person name="Dumas B."/>
        </authorList>
    </citation>
    <scope>NUCLEOTIDE SEQUENCE [LARGE SCALE GENOMIC DNA]</scope>
    <source>
        <strain evidence="4">CBS 568.67</strain>
    </source>
</reference>
<comment type="catalytic activity">
    <reaction evidence="1">
        <text>O-phospho-L-seryl-[protein] + H2O = L-seryl-[protein] + phosphate</text>
        <dbReference type="Rhea" id="RHEA:20629"/>
        <dbReference type="Rhea" id="RHEA-COMP:9863"/>
        <dbReference type="Rhea" id="RHEA-COMP:11604"/>
        <dbReference type="ChEBI" id="CHEBI:15377"/>
        <dbReference type="ChEBI" id="CHEBI:29999"/>
        <dbReference type="ChEBI" id="CHEBI:43474"/>
        <dbReference type="ChEBI" id="CHEBI:83421"/>
        <dbReference type="EC" id="3.1.3.16"/>
    </reaction>
</comment>
<dbReference type="PROSITE" id="PS51746">
    <property type="entry name" value="PPM_2"/>
    <property type="match status" value="1"/>
</dbReference>
<organism evidence="4 5">
    <name type="scientific">Aphanomyces stellatus</name>
    <dbReference type="NCBI Taxonomy" id="120398"/>
    <lineage>
        <taxon>Eukaryota</taxon>
        <taxon>Sar</taxon>
        <taxon>Stramenopiles</taxon>
        <taxon>Oomycota</taxon>
        <taxon>Saprolegniomycetes</taxon>
        <taxon>Saprolegniales</taxon>
        <taxon>Verrucalvaceae</taxon>
        <taxon>Aphanomyces</taxon>
    </lineage>
</organism>
<dbReference type="EMBL" id="CAADRA010005326">
    <property type="protein sequence ID" value="VFT88606.1"/>
    <property type="molecule type" value="Genomic_DNA"/>
</dbReference>
<dbReference type="InterPro" id="IPR036457">
    <property type="entry name" value="PPM-type-like_dom_sf"/>
</dbReference>
<keyword evidence="1" id="KW-0464">Manganese</keyword>
<keyword evidence="1" id="KW-0460">Magnesium</keyword>
<comment type="similarity">
    <text evidence="1">Belongs to the PP2C family.</text>
</comment>
<evidence type="ECO:0000313" key="3">
    <source>
        <dbReference type="EMBL" id="KAF0697572.1"/>
    </source>
</evidence>
<keyword evidence="1" id="KW-0904">Protein phosphatase</keyword>
<reference evidence="3" key="2">
    <citation type="submission" date="2019-06" db="EMBL/GenBank/DDBJ databases">
        <title>Genomics analysis of Aphanomyces spp. identifies a new class of oomycete effector associated with host adaptation.</title>
        <authorList>
            <person name="Gaulin E."/>
        </authorList>
    </citation>
    <scope>NUCLEOTIDE SEQUENCE</scope>
    <source>
        <strain evidence="3">CBS 578.67</strain>
    </source>
</reference>
<dbReference type="Proteomes" id="UP000332933">
    <property type="component" value="Unassembled WGS sequence"/>
</dbReference>
<dbReference type="OrthoDB" id="25675at2759"/>
<protein>
    <recommendedName>
        <fullName evidence="1">Protein phosphatase</fullName>
        <ecNumber evidence="1">3.1.3.16</ecNumber>
    </recommendedName>
</protein>
<evidence type="ECO:0000259" key="2">
    <source>
        <dbReference type="PROSITE" id="PS51746"/>
    </source>
</evidence>
<keyword evidence="1" id="KW-0479">Metal-binding</keyword>
<keyword evidence="1" id="KW-0378">Hydrolase</keyword>
<evidence type="ECO:0000313" key="4">
    <source>
        <dbReference type="EMBL" id="VFT88606.1"/>
    </source>
</evidence>
<gene>
    <name evidence="4" type="primary">Aste57867_11750</name>
    <name evidence="3" type="ORF">As57867_011705</name>
    <name evidence="4" type="ORF">ASTE57867_11750</name>
</gene>
<dbReference type="PANTHER" id="PTHR12320:SF1">
    <property type="entry name" value="PROTEIN PHOSPHATASE PTC7 HOMOLOG"/>
    <property type="match status" value="1"/>
</dbReference>
<evidence type="ECO:0000256" key="1">
    <source>
        <dbReference type="RuleBase" id="RU366020"/>
    </source>
</evidence>
<dbReference type="AlphaFoldDB" id="A0A485KUA5"/>
<proteinExistence type="inferred from homology"/>
<dbReference type="Gene3D" id="3.60.40.10">
    <property type="entry name" value="PPM-type phosphatase domain"/>
    <property type="match status" value="1"/>
</dbReference>
<dbReference type="GO" id="GO:0046872">
    <property type="term" value="F:metal ion binding"/>
    <property type="evidence" value="ECO:0007669"/>
    <property type="project" value="UniProtKB-UniRule"/>
</dbReference>
<keyword evidence="5" id="KW-1185">Reference proteome</keyword>
<accession>A0A485KUA5</accession>
<dbReference type="GO" id="GO:0004722">
    <property type="term" value="F:protein serine/threonine phosphatase activity"/>
    <property type="evidence" value="ECO:0007669"/>
    <property type="project" value="UniProtKB-EC"/>
</dbReference>
<dbReference type="SUPFAM" id="SSF81606">
    <property type="entry name" value="PP2C-like"/>
    <property type="match status" value="1"/>
</dbReference>
<dbReference type="InterPro" id="IPR039123">
    <property type="entry name" value="PPTC7"/>
</dbReference>